<keyword evidence="1" id="KW-0472">Membrane</keyword>
<accession>A0A1D9QHT4</accession>
<protein>
    <submittedName>
        <fullName evidence="2">Uncharacterized protein</fullName>
    </submittedName>
</protein>
<organism evidence="2 3">
    <name type="scientific">Sclerotinia sclerotiorum (strain ATCC 18683 / 1980 / Ss-1)</name>
    <name type="common">White mold</name>
    <name type="synonym">Whetzelinia sclerotiorum</name>
    <dbReference type="NCBI Taxonomy" id="665079"/>
    <lineage>
        <taxon>Eukaryota</taxon>
        <taxon>Fungi</taxon>
        <taxon>Dikarya</taxon>
        <taxon>Ascomycota</taxon>
        <taxon>Pezizomycotina</taxon>
        <taxon>Leotiomycetes</taxon>
        <taxon>Helotiales</taxon>
        <taxon>Sclerotiniaceae</taxon>
        <taxon>Sclerotinia</taxon>
    </lineage>
</organism>
<feature type="transmembrane region" description="Helical" evidence="1">
    <location>
        <begin position="16"/>
        <end position="37"/>
    </location>
</feature>
<proteinExistence type="predicted"/>
<keyword evidence="1" id="KW-1133">Transmembrane helix</keyword>
<dbReference type="RefSeq" id="XP_001592117.1">
    <property type="nucleotide sequence ID" value="XM_001592067.1"/>
</dbReference>
<gene>
    <name evidence="2" type="ORF">sscle_13g092310</name>
</gene>
<evidence type="ECO:0000313" key="3">
    <source>
        <dbReference type="Proteomes" id="UP000177798"/>
    </source>
</evidence>
<reference evidence="3" key="1">
    <citation type="journal article" date="2017" name="Genome Biol. Evol.">
        <title>The complete genome sequence of the phytopathogenic fungus Sclerotinia sclerotiorum reveals insights into the genome architecture of broad host range pathogens.</title>
        <authorList>
            <person name="Derbyshire M."/>
            <person name="Denton-Giles M."/>
            <person name="Hegedus D."/>
            <person name="Seifbarghy S."/>
            <person name="Rollins J."/>
            <person name="van Kan J."/>
            <person name="Seidl M.F."/>
            <person name="Faino L."/>
            <person name="Mbengue M."/>
            <person name="Navaud O."/>
            <person name="Raffaele S."/>
            <person name="Hammond-Kosack K."/>
            <person name="Heard S."/>
            <person name="Oliver R."/>
        </authorList>
    </citation>
    <scope>NUCLEOTIDE SEQUENCE [LARGE SCALE GENOMIC DNA]</scope>
    <source>
        <strain evidence="3">ATCC 18683 / 1980 / Ss-1</strain>
    </source>
</reference>
<dbReference type="EMBL" id="CP017826">
    <property type="protein sequence ID" value="APA14461.1"/>
    <property type="molecule type" value="Genomic_DNA"/>
</dbReference>
<dbReference type="Proteomes" id="UP000177798">
    <property type="component" value="Chromosome 13"/>
</dbReference>
<sequence>MTAATPGRKQCIPHEILLQIIEVMVEASYLVMFSNIFRRAFSGSMCHEATHKNADDMDWS</sequence>
<dbReference type="VEuPathDB" id="FungiDB:sscle_13g092310"/>
<evidence type="ECO:0000313" key="2">
    <source>
        <dbReference type="EMBL" id="APA14461.1"/>
    </source>
</evidence>
<dbReference type="AlphaFoldDB" id="A0A1D9QHT4"/>
<evidence type="ECO:0000256" key="1">
    <source>
        <dbReference type="SAM" id="Phobius"/>
    </source>
</evidence>
<dbReference type="KEGG" id="ssl:SS1G_06356"/>
<keyword evidence="1" id="KW-0812">Transmembrane</keyword>
<name>A0A1D9QHT4_SCLS1</name>